<gene>
    <name evidence="1" type="ORF">ATN07_28975</name>
    <name evidence="2" type="ORF">BTAR23_AR23_05822</name>
</gene>
<keyword evidence="1" id="KW-0614">Plasmid</keyword>
<name>A0A1L2Z0F0_BACTI</name>
<protein>
    <submittedName>
        <fullName evidence="1">DNA mismatch repair protein</fullName>
    </submittedName>
</protein>
<organism evidence="1">
    <name type="scientific">Bacillus thuringiensis subsp. israelensis</name>
    <dbReference type="NCBI Taxonomy" id="1430"/>
    <lineage>
        <taxon>Bacteria</taxon>
        <taxon>Bacillati</taxon>
        <taxon>Bacillota</taxon>
        <taxon>Bacilli</taxon>
        <taxon>Bacillales</taxon>
        <taxon>Bacillaceae</taxon>
        <taxon>Bacillus</taxon>
        <taxon>Bacillus cereus group</taxon>
    </lineage>
</organism>
<dbReference type="EMBL" id="CP013276">
    <property type="protein sequence ID" value="APF32543.1"/>
    <property type="molecule type" value="Genomic_DNA"/>
</dbReference>
<evidence type="ECO:0000313" key="3">
    <source>
        <dbReference type="Proteomes" id="UP000508034"/>
    </source>
</evidence>
<proteinExistence type="predicted"/>
<evidence type="ECO:0000313" key="1">
    <source>
        <dbReference type="EMBL" id="APF32543.1"/>
    </source>
</evidence>
<dbReference type="EMBL" id="CAAKHA010000028">
    <property type="protein sequence ID" value="VIJ07723.1"/>
    <property type="molecule type" value="Genomic_DNA"/>
</dbReference>
<reference evidence="1" key="1">
    <citation type="journal article" date="2017" name="Res. Microbiol.">
        <title>Comparative genomics of extrachromosomal elements in Bacillus thuringiensis subsp. israelensis.</title>
        <authorList>
            <person name="Bolotin A."/>
            <person name="Gillis A."/>
            <person name="Sanchis V."/>
            <person name="Nielsen-LeRoux C."/>
            <person name="Mahillon J."/>
            <person name="Lereclus D."/>
            <person name="Sorokin A."/>
        </authorList>
    </citation>
    <scope>NUCLEOTIDE SEQUENCE</scope>
    <source>
        <strain evidence="1">AM65-52</strain>
        <plasmid evidence="1">pAM65-52-1-360K</plasmid>
    </source>
</reference>
<accession>A0A1L2Z0F0</accession>
<sequence>MSNEAKREDIIQHGIEIFHSIGAHHVCNVCIKSGYSCCFSCQHLQDGIGCQKRNTACTAWLCGIQNFLFDQIGLLEEWNSFWADIPGQMFRRDITPDKVKVTSFIDTKKLDSRAGELLAEKLQFHVQQGGDIGKLERHLSKTYSKY</sequence>
<reference evidence="2 3" key="2">
    <citation type="submission" date="2019-04" db="EMBL/GenBank/DDBJ databases">
        <authorList>
            <person name="Patino-Navarrete R."/>
            <person name="Patino Navarrete R."/>
        </authorList>
    </citation>
    <scope>NUCLEOTIDE SEQUENCE [LARGE SCALE GENOMIC DNA]</scope>
    <source>
        <strain evidence="2">Bacillus thuringiensis strain AR23</strain>
    </source>
</reference>
<evidence type="ECO:0000313" key="2">
    <source>
        <dbReference type="EMBL" id="VIJ07723.1"/>
    </source>
</evidence>
<dbReference type="Proteomes" id="UP000508034">
    <property type="component" value="Unassembled WGS sequence"/>
</dbReference>
<geneLocation type="plasmid" evidence="1">
    <name>pAM65-52-1-360K</name>
</geneLocation>
<dbReference type="RefSeq" id="WP_000064032.1">
    <property type="nucleotide sequence ID" value="NZ_CAAKHA010000028.1"/>
</dbReference>
<dbReference type="AlphaFoldDB" id="A0A1L2Z0F0"/>